<keyword evidence="7 10" id="KW-1208">Phospholipid metabolism</keyword>
<dbReference type="PANTHER" id="PTHR30100">
    <property type="entry name" value="FATTY ACID/PHOSPHOLIPID SYNTHESIS PROTEIN PLSX"/>
    <property type="match status" value="1"/>
</dbReference>
<dbReference type="RefSeq" id="WP_082606502.1">
    <property type="nucleotide sequence ID" value="NZ_BDQM01000004.1"/>
</dbReference>
<keyword evidence="5 10" id="KW-0443">Lipid metabolism</keyword>
<dbReference type="PIRSF" id="PIRSF002465">
    <property type="entry name" value="Phsphlp_syn_PlsX"/>
    <property type="match status" value="1"/>
</dbReference>
<evidence type="ECO:0000256" key="1">
    <source>
        <dbReference type="ARBA" id="ARBA00001232"/>
    </source>
</evidence>
<dbReference type="GO" id="GO:0016746">
    <property type="term" value="F:acyltransferase activity"/>
    <property type="evidence" value="ECO:0007669"/>
    <property type="project" value="UniProtKB-KW"/>
</dbReference>
<name>A0ABQ0MSB8_9GAMM</name>
<dbReference type="InterPro" id="IPR012281">
    <property type="entry name" value="Phospholipid_synth_PlsX-like"/>
</dbReference>
<comment type="catalytic activity">
    <reaction evidence="1 10">
        <text>a fatty acyl-[ACP] + phosphate = an acyl phosphate + holo-[ACP]</text>
        <dbReference type="Rhea" id="RHEA:42292"/>
        <dbReference type="Rhea" id="RHEA-COMP:9685"/>
        <dbReference type="Rhea" id="RHEA-COMP:14125"/>
        <dbReference type="ChEBI" id="CHEBI:43474"/>
        <dbReference type="ChEBI" id="CHEBI:59918"/>
        <dbReference type="ChEBI" id="CHEBI:64479"/>
        <dbReference type="ChEBI" id="CHEBI:138651"/>
        <dbReference type="EC" id="2.3.1.274"/>
    </reaction>
</comment>
<dbReference type="SUPFAM" id="SSF53659">
    <property type="entry name" value="Isocitrate/Isopropylmalate dehydrogenase-like"/>
    <property type="match status" value="1"/>
</dbReference>
<dbReference type="EMBL" id="BDQM01000004">
    <property type="protein sequence ID" value="GAW95266.1"/>
    <property type="molecule type" value="Genomic_DNA"/>
</dbReference>
<evidence type="ECO:0000256" key="2">
    <source>
        <dbReference type="ARBA" id="ARBA00022490"/>
    </source>
</evidence>
<comment type="similarity">
    <text evidence="10">Belongs to the PlsX family.</text>
</comment>
<evidence type="ECO:0000256" key="9">
    <source>
        <dbReference type="ARBA" id="ARBA00046608"/>
    </source>
</evidence>
<dbReference type="Gene3D" id="3.40.718.10">
    <property type="entry name" value="Isopropylmalate Dehydrogenase"/>
    <property type="match status" value="1"/>
</dbReference>
<dbReference type="Proteomes" id="UP000197068">
    <property type="component" value="Unassembled WGS sequence"/>
</dbReference>
<comment type="pathway">
    <text evidence="10">Lipid metabolism; phospholipid metabolism.</text>
</comment>
<dbReference type="EC" id="2.3.1.274" evidence="8 10"/>
<keyword evidence="11" id="KW-0012">Acyltransferase</keyword>
<keyword evidence="6 10" id="KW-0594">Phospholipid biosynthesis</keyword>
<gene>
    <name evidence="10 11" type="primary">plsX</name>
    <name evidence="11" type="ORF">MTCD1_00868</name>
</gene>
<comment type="subunit">
    <text evidence="9 10">Homodimer. Probably interacts with PlsY.</text>
</comment>
<dbReference type="HAMAP" id="MF_00019">
    <property type="entry name" value="PlsX"/>
    <property type="match status" value="1"/>
</dbReference>
<dbReference type="Pfam" id="PF02504">
    <property type="entry name" value="FA_synthesis"/>
    <property type="match status" value="1"/>
</dbReference>
<evidence type="ECO:0000256" key="5">
    <source>
        <dbReference type="ARBA" id="ARBA00023098"/>
    </source>
</evidence>
<proteinExistence type="inferred from homology"/>
<keyword evidence="2 10" id="KW-0963">Cytoplasm</keyword>
<dbReference type="NCBIfam" id="TIGR00182">
    <property type="entry name" value="plsX"/>
    <property type="match status" value="1"/>
</dbReference>
<evidence type="ECO:0000256" key="3">
    <source>
        <dbReference type="ARBA" id="ARBA00022516"/>
    </source>
</evidence>
<evidence type="ECO:0000313" key="12">
    <source>
        <dbReference type="Proteomes" id="UP000197068"/>
    </source>
</evidence>
<accession>A0ABQ0MSB8</accession>
<evidence type="ECO:0000256" key="10">
    <source>
        <dbReference type="HAMAP-Rule" id="MF_00019"/>
    </source>
</evidence>
<reference evidence="11 12" key="1">
    <citation type="submission" date="2017-06" db="EMBL/GenBank/DDBJ databases">
        <title>Whole Genome Sequences of Colwellia marinimaniae MTCD1.</title>
        <authorList>
            <person name="Kusumoto H."/>
            <person name="Inoue M."/>
            <person name="Tanikawa K."/>
            <person name="Maeji H."/>
            <person name="Cameron J.H."/>
            <person name="Bartlett D.H."/>
        </authorList>
    </citation>
    <scope>NUCLEOTIDE SEQUENCE [LARGE SCALE GENOMIC DNA]</scope>
    <source>
        <strain evidence="11 12">MTCD1</strain>
    </source>
</reference>
<evidence type="ECO:0000256" key="6">
    <source>
        <dbReference type="ARBA" id="ARBA00023209"/>
    </source>
</evidence>
<sequence>MSLNTNLTIALDVMGGDQGPFITLSSAIMAIKNQPNLHLILCGDEIIITETLARLNISKEKFANHKQLSLFATSQVVTMTDKPIVALRSKKDSSMRKSLDLVNEGRAQACVSAGNTGALFSMAHFVLKTLPGVDRPALISSLPTHDDDKHVFMLDLGANVFCDSHVLYQFGVMGSVMAEQVDGISKPRIALLNMGEEAIKGSDHIKLAALELSKDEDINYIGFIEGCDIFSNKADVIVCDGFVGNVALKTCEGVARLVYEKSKAAFNASLVAKVFGSLLKPSFKKLFKTMNPDQYNGASLIGLRGIVVKSHGNANIEAFYAAIMEAVKEVERQVPEKIKNSLEQGLSAR</sequence>
<comment type="caution">
    <text evidence="11">The sequence shown here is derived from an EMBL/GenBank/DDBJ whole genome shotgun (WGS) entry which is preliminary data.</text>
</comment>
<evidence type="ECO:0000256" key="7">
    <source>
        <dbReference type="ARBA" id="ARBA00023264"/>
    </source>
</evidence>
<dbReference type="InterPro" id="IPR003664">
    <property type="entry name" value="FA_synthesis"/>
</dbReference>
<keyword evidence="12" id="KW-1185">Reference proteome</keyword>
<organism evidence="11 12">
    <name type="scientific">Colwellia marinimaniae</name>
    <dbReference type="NCBI Taxonomy" id="1513592"/>
    <lineage>
        <taxon>Bacteria</taxon>
        <taxon>Pseudomonadati</taxon>
        <taxon>Pseudomonadota</taxon>
        <taxon>Gammaproteobacteria</taxon>
        <taxon>Alteromonadales</taxon>
        <taxon>Colwelliaceae</taxon>
        <taxon>Colwellia</taxon>
    </lineage>
</organism>
<protein>
    <recommendedName>
        <fullName evidence="8 10">Phosphate acyltransferase</fullName>
        <ecNumber evidence="8 10">2.3.1.274</ecNumber>
    </recommendedName>
    <alternativeName>
        <fullName evidence="10">Acyl-ACP phosphotransacylase</fullName>
    </alternativeName>
    <alternativeName>
        <fullName evidence="10">Acyl-[acyl-carrier-protein]--phosphate acyltransferase</fullName>
    </alternativeName>
    <alternativeName>
        <fullName evidence="10">Phosphate-acyl-ACP acyltransferase</fullName>
    </alternativeName>
</protein>
<comment type="subcellular location">
    <subcellularLocation>
        <location evidence="10">Cytoplasm</location>
    </subcellularLocation>
    <text evidence="10">Associated with the membrane possibly through PlsY.</text>
</comment>
<evidence type="ECO:0000313" key="11">
    <source>
        <dbReference type="EMBL" id="GAW95266.1"/>
    </source>
</evidence>
<keyword evidence="3 10" id="KW-0444">Lipid biosynthesis</keyword>
<dbReference type="PANTHER" id="PTHR30100:SF1">
    <property type="entry name" value="PHOSPHATE ACYLTRANSFERASE"/>
    <property type="match status" value="1"/>
</dbReference>
<evidence type="ECO:0000256" key="4">
    <source>
        <dbReference type="ARBA" id="ARBA00022679"/>
    </source>
</evidence>
<keyword evidence="4 10" id="KW-0808">Transferase</keyword>
<comment type="function">
    <text evidence="10">Catalyzes the reversible formation of acyl-phosphate (acyl-PO(4)) from acyl-[acyl-carrier-protein] (acyl-ACP). This enzyme utilizes acyl-ACP as fatty acyl donor, but not acyl-CoA.</text>
</comment>
<evidence type="ECO:0000256" key="8">
    <source>
        <dbReference type="ARBA" id="ARBA00024069"/>
    </source>
</evidence>